<comment type="catalytic activity">
    <reaction evidence="8 9">
        <text>[phosphate](n) + ATP = [phosphate](n+1) + ADP</text>
        <dbReference type="Rhea" id="RHEA:19573"/>
        <dbReference type="Rhea" id="RHEA-COMP:9859"/>
        <dbReference type="Rhea" id="RHEA-COMP:14280"/>
        <dbReference type="ChEBI" id="CHEBI:16838"/>
        <dbReference type="ChEBI" id="CHEBI:30616"/>
        <dbReference type="ChEBI" id="CHEBI:456216"/>
        <dbReference type="EC" id="2.7.4.1"/>
    </reaction>
</comment>
<gene>
    <name evidence="8" type="primary">ppk</name>
    <name evidence="15" type="ORF">J421_3844</name>
</gene>
<dbReference type="EMBL" id="CP007128">
    <property type="protein sequence ID" value="AHG91381.1"/>
    <property type="molecule type" value="Genomic_DNA"/>
</dbReference>
<dbReference type="SUPFAM" id="SSF143724">
    <property type="entry name" value="PHP14-like"/>
    <property type="match status" value="1"/>
</dbReference>
<keyword evidence="6 8" id="KW-0067">ATP-binding</keyword>
<dbReference type="GO" id="GO:0006799">
    <property type="term" value="P:polyphosphate biosynthetic process"/>
    <property type="evidence" value="ECO:0007669"/>
    <property type="project" value="UniProtKB-UniRule"/>
</dbReference>
<dbReference type="HOGENOM" id="CLU_009678_5_0_0"/>
<reference evidence="15 16" key="1">
    <citation type="journal article" date="2014" name="Genome Announc.">
        <title>Genome Sequence and Methylome of Soil Bacterium Gemmatirosa kalamazoonensis KBS708T, a Member of the Rarely Cultivated Gemmatimonadetes Phylum.</title>
        <authorList>
            <person name="Debruyn J.M."/>
            <person name="Radosevich M."/>
            <person name="Wommack K.E."/>
            <person name="Polson S.W."/>
            <person name="Hauser L.J."/>
            <person name="Fawaz M.N."/>
            <person name="Korlach J."/>
            <person name="Tsai Y.C."/>
        </authorList>
    </citation>
    <scope>NUCLEOTIDE SEQUENCE [LARGE SCALE GENOMIC DNA]</scope>
    <source>
        <strain evidence="15 16">KBS708</strain>
    </source>
</reference>
<dbReference type="PANTHER" id="PTHR30218:SF0">
    <property type="entry name" value="POLYPHOSPHATE KINASE"/>
    <property type="match status" value="1"/>
</dbReference>
<feature type="domain" description="Polyphosphate kinase C-terminal" evidence="14">
    <location>
        <begin position="338"/>
        <end position="505"/>
    </location>
</feature>
<dbReference type="SUPFAM" id="SSF140356">
    <property type="entry name" value="PPK N-terminal domain-like"/>
    <property type="match status" value="1"/>
</dbReference>
<keyword evidence="1 8" id="KW-0597">Phosphoprotein</keyword>
<dbReference type="InterPro" id="IPR036830">
    <property type="entry name" value="PP_kinase_middle_dom_sf"/>
</dbReference>
<dbReference type="InterPro" id="IPR003414">
    <property type="entry name" value="PP_kinase"/>
</dbReference>
<dbReference type="KEGG" id="gba:J421_3844"/>
<dbReference type="EC" id="2.7.4.1" evidence="8 9"/>
<evidence type="ECO:0000256" key="9">
    <source>
        <dbReference type="RuleBase" id="RU003800"/>
    </source>
</evidence>
<dbReference type="InterPro" id="IPR036832">
    <property type="entry name" value="PPK_N_dom_sf"/>
</dbReference>
<dbReference type="RefSeq" id="WP_025412830.1">
    <property type="nucleotide sequence ID" value="NZ_CP007128.1"/>
</dbReference>
<feature type="binding site" evidence="8">
    <location>
        <position position="601"/>
    </location>
    <ligand>
        <name>ATP</name>
        <dbReference type="ChEBI" id="CHEBI:30616"/>
    </ligand>
</feature>
<dbReference type="Pfam" id="PF02503">
    <property type="entry name" value="PP_kinase"/>
    <property type="match status" value="1"/>
</dbReference>
<dbReference type="GO" id="GO:0008976">
    <property type="term" value="F:polyphosphate kinase activity"/>
    <property type="evidence" value="ECO:0007669"/>
    <property type="project" value="UniProtKB-UniRule"/>
</dbReference>
<evidence type="ECO:0000256" key="4">
    <source>
        <dbReference type="ARBA" id="ARBA00022741"/>
    </source>
</evidence>
<keyword evidence="7 8" id="KW-0460">Magnesium</keyword>
<feature type="binding site" evidence="8">
    <location>
        <position position="383"/>
    </location>
    <ligand>
        <name>Mg(2+)</name>
        <dbReference type="ChEBI" id="CHEBI:18420"/>
    </ligand>
</feature>
<sequence length="721" mass="81185">MTPKLPPTALFINRELSWLEFNARVLHEATDPRVPLLERVKFLSIFSTNLDEFYMVRVAGLRRKVAQGMAQYPPDGLTPAEQLAAIRRRVSELLARRDACLYGQLLPLLASNGIELKRMSELSPPEWMAVDEFFESQVFPVLTPLAVDPGHPFPYISNLSLSLAVELRDPDQGTEHFARVKVPRSLPRLVPTGTPHHFVPLEELIGANLPALFPGMEVLRWFAFRITRYSDLDLGQIDQMEDLLDTVEQQVFRRRFGEVVRIELQEGMPEGLRTLLLEELNDVETQAVSALTLDDVHEGGRLLELGDLMALTQLELPELKDAPFTPLVPGVLRDTARSIFDIVRERDLLVHHPFQSFDASVERFIEEAARDEHVIAIKLTLYRTSGDTEIVTALADAAQAGKQVAVLVELQARFDEVNNINWARTLERYGVHVAYGLPGLKTHCKTALVVRRDPDGVVRRYVHLGTGNYNSKTARLYTDIGLFTANASIGSDASDLFNALTGFSRQRLYRKLLVAPANMRARLLSLIEREAAHARAGRSARIVAKMNALVDPETIGALYAASQAGVDIALIVRGICCLRPQVPDVSERIRVQSIVGRFLEHSRLFYFANDGQAEYYIGSADWMPRNFDRRVEAIVPVEDPALHAPLRALLDTCLADNRQAWDLAADGTYTQRRPLDDEPERATHRILLRDPWGQVHEGVREAPPTEDEQLLMRTTEHSARW</sequence>
<dbReference type="Gene3D" id="1.20.58.310">
    <property type="entry name" value="Polyphosphate kinase N-terminal domain"/>
    <property type="match status" value="1"/>
</dbReference>
<feature type="binding site" evidence="8">
    <location>
        <position position="477"/>
    </location>
    <ligand>
        <name>ATP</name>
        <dbReference type="ChEBI" id="CHEBI:30616"/>
    </ligand>
</feature>
<dbReference type="InterPro" id="IPR025200">
    <property type="entry name" value="PPK_C_dom2"/>
</dbReference>
<dbReference type="eggNOG" id="COG0855">
    <property type="taxonomic scope" value="Bacteria"/>
</dbReference>
<dbReference type="GO" id="GO:0009358">
    <property type="term" value="C:polyphosphate kinase complex"/>
    <property type="evidence" value="ECO:0007669"/>
    <property type="project" value="InterPro"/>
</dbReference>
<dbReference type="Pfam" id="PF13090">
    <property type="entry name" value="PP_kinase_C"/>
    <property type="match status" value="1"/>
</dbReference>
<evidence type="ECO:0000256" key="6">
    <source>
        <dbReference type="ARBA" id="ARBA00022840"/>
    </source>
</evidence>
<dbReference type="InParanoid" id="W0RKU0"/>
<evidence type="ECO:0000256" key="10">
    <source>
        <dbReference type="SAM" id="MobiDB-lite"/>
    </source>
</evidence>
<keyword evidence="3 8" id="KW-0479">Metal-binding</keyword>
<dbReference type="OrthoDB" id="9761456at2"/>
<feature type="active site" description="Phosphohistidine intermediate" evidence="8">
    <location>
        <position position="443"/>
    </location>
</feature>
<name>W0RKU0_9BACT</name>
<evidence type="ECO:0000259" key="14">
    <source>
        <dbReference type="Pfam" id="PF17941"/>
    </source>
</evidence>
<dbReference type="Gene3D" id="3.30.1840.10">
    <property type="entry name" value="Polyphosphate kinase middle domain"/>
    <property type="match status" value="1"/>
</dbReference>
<dbReference type="GO" id="GO:0046872">
    <property type="term" value="F:metal ion binding"/>
    <property type="evidence" value="ECO:0007669"/>
    <property type="project" value="UniProtKB-KW"/>
</dbReference>
<comment type="function">
    <text evidence="8 9">Catalyzes the reversible transfer of the terminal phosphate of ATP to form a long-chain polyphosphate (polyP).</text>
</comment>
<dbReference type="FunFam" id="3.30.870.10:FF:000001">
    <property type="entry name" value="Polyphosphate kinase"/>
    <property type="match status" value="1"/>
</dbReference>
<protein>
    <recommendedName>
        <fullName evidence="8 9">Polyphosphate kinase</fullName>
        <ecNumber evidence="8 9">2.7.4.1</ecNumber>
    </recommendedName>
    <alternativeName>
        <fullName evidence="8">ATP-polyphosphate phosphotransferase</fullName>
    </alternativeName>
    <alternativeName>
        <fullName evidence="8">Polyphosphoric acid kinase</fullName>
    </alternativeName>
</protein>
<evidence type="ECO:0000259" key="12">
    <source>
        <dbReference type="Pfam" id="PF13089"/>
    </source>
</evidence>
<evidence type="ECO:0000256" key="1">
    <source>
        <dbReference type="ARBA" id="ARBA00022553"/>
    </source>
</evidence>
<dbReference type="AlphaFoldDB" id="W0RKU0"/>
<evidence type="ECO:0000256" key="7">
    <source>
        <dbReference type="ARBA" id="ARBA00022842"/>
    </source>
</evidence>
<evidence type="ECO:0000313" key="16">
    <source>
        <dbReference type="Proteomes" id="UP000019151"/>
    </source>
</evidence>
<comment type="cofactor">
    <cofactor evidence="8">
        <name>Mg(2+)</name>
        <dbReference type="ChEBI" id="CHEBI:18420"/>
    </cofactor>
</comment>
<feature type="domain" description="Polyphosphate kinase C-terminal" evidence="13">
    <location>
        <begin position="512"/>
        <end position="678"/>
    </location>
</feature>
<dbReference type="PIRSF" id="PIRSF015589">
    <property type="entry name" value="PP_kinase"/>
    <property type="match status" value="1"/>
</dbReference>
<evidence type="ECO:0000256" key="3">
    <source>
        <dbReference type="ARBA" id="ARBA00022723"/>
    </source>
</evidence>
<keyword evidence="5 8" id="KW-0418">Kinase</keyword>
<dbReference type="CDD" id="cd09168">
    <property type="entry name" value="PLDc_PaPPK1_C2_like"/>
    <property type="match status" value="1"/>
</dbReference>
<feature type="binding site" evidence="8">
    <location>
        <position position="413"/>
    </location>
    <ligand>
        <name>Mg(2+)</name>
        <dbReference type="ChEBI" id="CHEBI:18420"/>
    </ligand>
</feature>
<dbReference type="Pfam" id="PF13089">
    <property type="entry name" value="PP_kinase_N"/>
    <property type="match status" value="1"/>
</dbReference>
<dbReference type="PANTHER" id="PTHR30218">
    <property type="entry name" value="POLYPHOSPHATE KINASE"/>
    <property type="match status" value="1"/>
</dbReference>
<keyword evidence="16" id="KW-1185">Reference proteome</keyword>
<evidence type="ECO:0000256" key="8">
    <source>
        <dbReference type="HAMAP-Rule" id="MF_00347"/>
    </source>
</evidence>
<dbReference type="SUPFAM" id="SSF56024">
    <property type="entry name" value="Phospholipase D/nuclease"/>
    <property type="match status" value="2"/>
</dbReference>
<feature type="binding site" evidence="8">
    <location>
        <position position="573"/>
    </location>
    <ligand>
        <name>ATP</name>
        <dbReference type="ChEBI" id="CHEBI:30616"/>
    </ligand>
</feature>
<dbReference type="NCBIfam" id="NF003918">
    <property type="entry name" value="PRK05443.1-2"/>
    <property type="match status" value="1"/>
</dbReference>
<dbReference type="NCBIfam" id="TIGR03705">
    <property type="entry name" value="poly_P_kin"/>
    <property type="match status" value="1"/>
</dbReference>
<evidence type="ECO:0000259" key="13">
    <source>
        <dbReference type="Pfam" id="PF13090"/>
    </source>
</evidence>
<dbReference type="Gene3D" id="3.30.870.10">
    <property type="entry name" value="Endonuclease Chain A"/>
    <property type="match status" value="2"/>
</dbReference>
<dbReference type="GO" id="GO:0005524">
    <property type="term" value="F:ATP binding"/>
    <property type="evidence" value="ECO:0007669"/>
    <property type="project" value="UniProtKB-KW"/>
</dbReference>
<keyword evidence="2 8" id="KW-0808">Transferase</keyword>
<dbReference type="InterPro" id="IPR025198">
    <property type="entry name" value="PPK_N_dom"/>
</dbReference>
<feature type="domain" description="Polyphosphate kinase middle" evidence="11">
    <location>
        <begin position="129"/>
        <end position="310"/>
    </location>
</feature>
<proteinExistence type="inferred from homology"/>
<feature type="binding site" evidence="8">
    <location>
        <position position="49"/>
    </location>
    <ligand>
        <name>ATP</name>
        <dbReference type="ChEBI" id="CHEBI:30616"/>
    </ligand>
</feature>
<evidence type="ECO:0000313" key="15">
    <source>
        <dbReference type="EMBL" id="AHG91381.1"/>
    </source>
</evidence>
<feature type="region of interest" description="Disordered" evidence="10">
    <location>
        <begin position="698"/>
        <end position="721"/>
    </location>
</feature>
<comment type="similarity">
    <text evidence="8 9">Belongs to the polyphosphate kinase 1 (PPK1) family.</text>
</comment>
<dbReference type="NCBIfam" id="NF003921">
    <property type="entry name" value="PRK05443.2-2"/>
    <property type="match status" value="1"/>
</dbReference>
<dbReference type="STRING" id="861299.J421_3844"/>
<dbReference type="HAMAP" id="MF_00347">
    <property type="entry name" value="Polyphosphate_kinase"/>
    <property type="match status" value="1"/>
</dbReference>
<evidence type="ECO:0000256" key="5">
    <source>
        <dbReference type="ARBA" id="ARBA00022777"/>
    </source>
</evidence>
<evidence type="ECO:0000256" key="2">
    <source>
        <dbReference type="ARBA" id="ARBA00022679"/>
    </source>
</evidence>
<evidence type="ECO:0000259" key="11">
    <source>
        <dbReference type="Pfam" id="PF02503"/>
    </source>
</evidence>
<dbReference type="NCBIfam" id="NF003917">
    <property type="entry name" value="PRK05443.1-1"/>
    <property type="match status" value="1"/>
</dbReference>
<dbReference type="Proteomes" id="UP000019151">
    <property type="component" value="Chromosome"/>
</dbReference>
<organism evidence="15 16">
    <name type="scientific">Gemmatirosa kalamazoonensis</name>
    <dbReference type="NCBI Taxonomy" id="861299"/>
    <lineage>
        <taxon>Bacteria</taxon>
        <taxon>Pseudomonadati</taxon>
        <taxon>Gemmatimonadota</taxon>
        <taxon>Gemmatimonadia</taxon>
        <taxon>Gemmatimonadales</taxon>
        <taxon>Gemmatimonadaceae</taxon>
        <taxon>Gemmatirosa</taxon>
    </lineage>
</organism>
<dbReference type="CDD" id="cd09165">
    <property type="entry name" value="PLDc_PaPPK1_C1_like"/>
    <property type="match status" value="1"/>
</dbReference>
<keyword evidence="4 8" id="KW-0547">Nucleotide-binding</keyword>
<dbReference type="PATRIC" id="fig|861299.3.peg.3900"/>
<dbReference type="Pfam" id="PF17941">
    <property type="entry name" value="PP_kinase_C_1"/>
    <property type="match status" value="1"/>
</dbReference>
<comment type="PTM">
    <text evidence="8 9">An intermediate of this reaction is the autophosphorylated ppk in which a phosphate is covalently linked to a histidine residue through a N-P bond.</text>
</comment>
<accession>W0RKU0</accession>
<dbReference type="InterPro" id="IPR024953">
    <property type="entry name" value="PP_kinase_middle"/>
</dbReference>
<feature type="domain" description="Polyphosphate kinase N-terminal" evidence="12">
    <location>
        <begin position="11"/>
        <end position="116"/>
    </location>
</feature>
<dbReference type="InterPro" id="IPR041108">
    <property type="entry name" value="PP_kinase_C_1"/>
</dbReference>